<protein>
    <recommendedName>
        <fullName evidence="1">GmrSD restriction endonucleases N-terminal domain-containing protein</fullName>
    </recommendedName>
</protein>
<dbReference type="Proteomes" id="UP000198605">
    <property type="component" value="Unassembled WGS sequence"/>
</dbReference>
<dbReference type="AlphaFoldDB" id="A0A1C6V155"/>
<accession>A0A1C6V155</accession>
<organism evidence="2 3">
    <name type="scientific">Micromonospora chersina</name>
    <dbReference type="NCBI Taxonomy" id="47854"/>
    <lineage>
        <taxon>Bacteria</taxon>
        <taxon>Bacillati</taxon>
        <taxon>Actinomycetota</taxon>
        <taxon>Actinomycetes</taxon>
        <taxon>Micromonosporales</taxon>
        <taxon>Micromonosporaceae</taxon>
        <taxon>Micromonospora</taxon>
    </lineage>
</organism>
<dbReference type="EMBL" id="FMIB01000002">
    <property type="protein sequence ID" value="SCL59854.1"/>
    <property type="molecule type" value="Genomic_DNA"/>
</dbReference>
<keyword evidence="3" id="KW-1185">Reference proteome</keyword>
<evidence type="ECO:0000259" key="1">
    <source>
        <dbReference type="Pfam" id="PF03235"/>
    </source>
</evidence>
<dbReference type="STRING" id="47854.GA0070603_2899"/>
<gene>
    <name evidence="2" type="ORF">GA0070603_2899</name>
</gene>
<dbReference type="OrthoDB" id="9787127at2"/>
<reference evidence="3" key="1">
    <citation type="submission" date="2016-06" db="EMBL/GenBank/DDBJ databases">
        <authorList>
            <person name="Varghese N."/>
            <person name="Submissions Spin"/>
        </authorList>
    </citation>
    <scope>NUCLEOTIDE SEQUENCE [LARGE SCALE GENOMIC DNA]</scope>
    <source>
        <strain evidence="3">DSM 44151</strain>
    </source>
</reference>
<evidence type="ECO:0000313" key="2">
    <source>
        <dbReference type="EMBL" id="SCL59854.1"/>
    </source>
</evidence>
<evidence type="ECO:0000313" key="3">
    <source>
        <dbReference type="Proteomes" id="UP000198605"/>
    </source>
</evidence>
<dbReference type="InterPro" id="IPR004919">
    <property type="entry name" value="GmrSD_N"/>
</dbReference>
<dbReference type="PANTHER" id="PTHR39639">
    <property type="entry name" value="CHROMOSOME 16, WHOLE GENOME SHOTGUN SEQUENCE"/>
    <property type="match status" value="1"/>
</dbReference>
<feature type="domain" description="GmrSD restriction endonucleases N-terminal" evidence="1">
    <location>
        <begin position="36"/>
        <end position="218"/>
    </location>
</feature>
<dbReference type="PANTHER" id="PTHR39639:SF1">
    <property type="entry name" value="DUF262 DOMAIN-CONTAINING PROTEIN"/>
    <property type="match status" value="1"/>
</dbReference>
<dbReference type="Pfam" id="PF03235">
    <property type="entry name" value="GmrSD_N"/>
    <property type="match status" value="1"/>
</dbReference>
<sequence>MFDDAVEEEWRDIEIEETDQIEEYDLTSSPNDFNVSTIFSFIESGAVKIPGFQRNYVWDIKRASKLIESLIIGLPVPQVFLYEEDRNRFLVVDGQQRLMTIYYFVKERFPRKERRSEIRKIFGDAGTIPDDILHDDDYFESFDLRLAEVRPGGPNRFNKLRYSTLGEYRMQFDLRTIRNIIVKQVRPSDDTSSIYEMFNRLNTGGVNLTPQEIRSSLYHSSFYDDLFKWNLDDRWRALLGRREPDLHMRDIEVLLRAFAVWRLGDEYTPSMVRFLNRFSHNAQRYGESERSAAFSNLDWFLSEAKNVERNAWLRQKKFSVPLFESIFAAACRLRDEGFPVVFSTRLVMQIRDDSEFQAYASERTTHTENVKGRLRVARTILESAGK</sequence>
<name>A0A1C6V155_9ACTN</name>
<proteinExistence type="predicted"/>